<keyword evidence="2" id="KW-0282">Flagellum</keyword>
<feature type="compositionally biased region" description="Polar residues" evidence="1">
    <location>
        <begin position="1"/>
        <end position="14"/>
    </location>
</feature>
<keyword evidence="3" id="KW-1185">Reference proteome</keyword>
<dbReference type="Proteomes" id="UP001379949">
    <property type="component" value="Unassembled WGS sequence"/>
</dbReference>
<feature type="compositionally biased region" description="Basic and acidic residues" evidence="1">
    <location>
        <begin position="20"/>
        <end position="35"/>
    </location>
</feature>
<protein>
    <submittedName>
        <fullName evidence="2">Flagellar protein FlaG</fullName>
    </submittedName>
</protein>
<gene>
    <name evidence="2" type="ORF">V6242_02075</name>
</gene>
<dbReference type="InterPro" id="IPR035924">
    <property type="entry name" value="FlaG-like_sf"/>
</dbReference>
<sequence>MSISSSDLSKQAFHSMSLRPEQRASNEFTARKQLESKVVQALSDTDRVGSNTTQGQGPSPKVEPNQIEEMNGKMTQLNVRLSFETTEDGGRNIIKVVDQSSGDVVRQIPTEDFLKMSERIDDIISELSDVKGTLVNSRV</sequence>
<dbReference type="SUPFAM" id="SSF160214">
    <property type="entry name" value="FlaG-like"/>
    <property type="match status" value="1"/>
</dbReference>
<name>A0ABU9G0C4_9GAMM</name>
<evidence type="ECO:0000256" key="1">
    <source>
        <dbReference type="SAM" id="MobiDB-lite"/>
    </source>
</evidence>
<evidence type="ECO:0000313" key="3">
    <source>
        <dbReference type="Proteomes" id="UP001379949"/>
    </source>
</evidence>
<dbReference type="PANTHER" id="PTHR37166">
    <property type="entry name" value="PROTEIN FLAG"/>
    <property type="match status" value="1"/>
</dbReference>
<proteinExistence type="predicted"/>
<reference evidence="2 3" key="1">
    <citation type="submission" date="2024-02" db="EMBL/GenBank/DDBJ databases">
        <title>Bacteria isolated from the canopy kelp, Nereocystis luetkeana.</title>
        <authorList>
            <person name="Pfister C.A."/>
            <person name="Younker I.T."/>
            <person name="Light S.H."/>
        </authorList>
    </citation>
    <scope>NUCLEOTIDE SEQUENCE [LARGE SCALE GENOMIC DNA]</scope>
    <source>
        <strain evidence="2 3">TI.4.07</strain>
    </source>
</reference>
<dbReference type="InterPro" id="IPR005186">
    <property type="entry name" value="FlaG"/>
</dbReference>
<comment type="caution">
    <text evidence="2">The sequence shown here is derived from an EMBL/GenBank/DDBJ whole genome shotgun (WGS) entry which is preliminary data.</text>
</comment>
<keyword evidence="2" id="KW-0966">Cell projection</keyword>
<accession>A0ABU9G0C4</accession>
<feature type="region of interest" description="Disordered" evidence="1">
    <location>
        <begin position="1"/>
        <end position="64"/>
    </location>
</feature>
<keyword evidence="2" id="KW-0969">Cilium</keyword>
<dbReference type="RefSeq" id="WP_341562400.1">
    <property type="nucleotide sequence ID" value="NZ_JBAKAQ010000001.1"/>
</dbReference>
<organism evidence="2 3">
    <name type="scientific">Marinomonas arenicola</name>
    <dbReference type="NCBI Taxonomy" id="569601"/>
    <lineage>
        <taxon>Bacteria</taxon>
        <taxon>Pseudomonadati</taxon>
        <taxon>Pseudomonadota</taxon>
        <taxon>Gammaproteobacteria</taxon>
        <taxon>Oceanospirillales</taxon>
        <taxon>Oceanospirillaceae</taxon>
        <taxon>Marinomonas</taxon>
    </lineage>
</organism>
<dbReference type="EMBL" id="JBAKAR010000001">
    <property type="protein sequence ID" value="MEL0611919.1"/>
    <property type="molecule type" value="Genomic_DNA"/>
</dbReference>
<dbReference type="Gene3D" id="3.30.160.170">
    <property type="entry name" value="FlaG-like"/>
    <property type="match status" value="1"/>
</dbReference>
<evidence type="ECO:0000313" key="2">
    <source>
        <dbReference type="EMBL" id="MEL0611919.1"/>
    </source>
</evidence>
<dbReference type="PANTHER" id="PTHR37166:SF1">
    <property type="entry name" value="PROTEIN FLAG"/>
    <property type="match status" value="1"/>
</dbReference>
<feature type="compositionally biased region" description="Polar residues" evidence="1">
    <location>
        <begin position="48"/>
        <end position="57"/>
    </location>
</feature>
<dbReference type="Pfam" id="PF03646">
    <property type="entry name" value="FlaG"/>
    <property type="match status" value="1"/>
</dbReference>